<evidence type="ECO:0000256" key="7">
    <source>
        <dbReference type="SAM" id="Phobius"/>
    </source>
</evidence>
<dbReference type="GO" id="GO:0008360">
    <property type="term" value="P:regulation of cell shape"/>
    <property type="evidence" value="ECO:0007669"/>
    <property type="project" value="UniProtKB-KW"/>
</dbReference>
<dbReference type="RefSeq" id="WP_118495546.1">
    <property type="nucleotide sequence ID" value="NZ_JAJEQF010000002.1"/>
</dbReference>
<gene>
    <name evidence="9" type="primary">mreC</name>
    <name evidence="9" type="ORF">LKD45_01925</name>
</gene>
<dbReference type="GO" id="GO:0005886">
    <property type="term" value="C:plasma membrane"/>
    <property type="evidence" value="ECO:0007669"/>
    <property type="project" value="TreeGrafter"/>
</dbReference>
<proteinExistence type="inferred from homology"/>
<keyword evidence="3 5" id="KW-0133">Cell shape</keyword>
<dbReference type="InterPro" id="IPR042175">
    <property type="entry name" value="Cell/Rod_MreC_2"/>
</dbReference>
<dbReference type="InterPro" id="IPR007221">
    <property type="entry name" value="MreC"/>
</dbReference>
<dbReference type="PANTHER" id="PTHR34138:SF1">
    <property type="entry name" value="CELL SHAPE-DETERMINING PROTEIN MREC"/>
    <property type="match status" value="1"/>
</dbReference>
<evidence type="ECO:0000256" key="6">
    <source>
        <dbReference type="SAM" id="Coils"/>
    </source>
</evidence>
<evidence type="ECO:0000313" key="10">
    <source>
        <dbReference type="Proteomes" id="UP001199355"/>
    </source>
</evidence>
<feature type="domain" description="Rod shape-determining protein MreC beta-barrel core" evidence="8">
    <location>
        <begin position="130"/>
        <end position="281"/>
    </location>
</feature>
<name>A0AAE3AW80_9FIRM</name>
<dbReference type="InterPro" id="IPR042177">
    <property type="entry name" value="Cell/Rod_1"/>
</dbReference>
<comment type="caution">
    <text evidence="9">The sequence shown here is derived from an EMBL/GenBank/DDBJ whole genome shotgun (WGS) entry which is preliminary data.</text>
</comment>
<reference evidence="9 10" key="1">
    <citation type="submission" date="2021-10" db="EMBL/GenBank/DDBJ databases">
        <title>Anaerobic single-cell dispensing facilitates the cultivation of human gut bacteria.</title>
        <authorList>
            <person name="Afrizal A."/>
        </authorList>
    </citation>
    <scope>NUCLEOTIDE SEQUENCE [LARGE SCALE GENOMIC DNA]</scope>
    <source>
        <strain evidence="9 10">CLA-AA-H244</strain>
    </source>
</reference>
<evidence type="ECO:0000256" key="2">
    <source>
        <dbReference type="ARBA" id="ARBA00013855"/>
    </source>
</evidence>
<evidence type="ECO:0000256" key="4">
    <source>
        <dbReference type="ARBA" id="ARBA00032089"/>
    </source>
</evidence>
<dbReference type="AlphaFoldDB" id="A0AAE3AW80"/>
<feature type="coiled-coil region" evidence="6">
    <location>
        <begin position="76"/>
        <end position="110"/>
    </location>
</feature>
<dbReference type="NCBIfam" id="TIGR00219">
    <property type="entry name" value="mreC"/>
    <property type="match status" value="1"/>
</dbReference>
<dbReference type="InterPro" id="IPR055342">
    <property type="entry name" value="MreC_beta-barrel_core"/>
</dbReference>
<keyword evidence="7" id="KW-0472">Membrane</keyword>
<accession>A0AAE3AW80</accession>
<evidence type="ECO:0000256" key="3">
    <source>
        <dbReference type="ARBA" id="ARBA00022960"/>
    </source>
</evidence>
<comment type="similarity">
    <text evidence="1 5">Belongs to the MreC family.</text>
</comment>
<dbReference type="EMBL" id="JAJEQF010000002">
    <property type="protein sequence ID" value="MCC2166467.1"/>
    <property type="molecule type" value="Genomic_DNA"/>
</dbReference>
<organism evidence="9 10">
    <name type="scientific">Gallintestinimicrobium propionicum</name>
    <dbReference type="NCBI Taxonomy" id="2981770"/>
    <lineage>
        <taxon>Bacteria</taxon>
        <taxon>Bacillati</taxon>
        <taxon>Bacillota</taxon>
        <taxon>Clostridia</taxon>
        <taxon>Lachnospirales</taxon>
        <taxon>Lachnospiraceae</taxon>
        <taxon>Gallintestinimicrobium</taxon>
    </lineage>
</organism>
<dbReference type="PANTHER" id="PTHR34138">
    <property type="entry name" value="CELL SHAPE-DETERMINING PROTEIN MREC"/>
    <property type="match status" value="1"/>
</dbReference>
<evidence type="ECO:0000256" key="1">
    <source>
        <dbReference type="ARBA" id="ARBA00009369"/>
    </source>
</evidence>
<dbReference type="Proteomes" id="UP001199355">
    <property type="component" value="Unassembled WGS sequence"/>
</dbReference>
<comment type="function">
    <text evidence="5">Involved in formation and maintenance of cell shape.</text>
</comment>
<evidence type="ECO:0000313" key="9">
    <source>
        <dbReference type="EMBL" id="MCC2166467.1"/>
    </source>
</evidence>
<evidence type="ECO:0000256" key="5">
    <source>
        <dbReference type="PIRNR" id="PIRNR038471"/>
    </source>
</evidence>
<sequence length="290" mass="31531">MSPVVKKKRKKITITSQQLLLVLTAVCAFLLIFTFNTNVFEGILKQAAGYVVVPFQNGIATIGGYLADRSDELAQLKDVLALNKDLQEQIDQLTIENNQLQQDRYELNNLRSLYDLDQAYSDYDKIGARVISSETDNWFSSFTINKGEEEGVQVDYNVMAGSGLVGRVVSVGPHYAKVISIISDTSSVSATVLATSNNLIVSGSLQSIQSDGTILFSQLSDPDNNVSVGDKVVTSNISDKYLPGILIGYIDSISTSSNNLTKSGTVTPAVDFSHLDEVLVVMEQKQQTGD</sequence>
<dbReference type="Gene3D" id="2.40.10.340">
    <property type="entry name" value="Rod shape-determining protein MreC, domain 1"/>
    <property type="match status" value="1"/>
</dbReference>
<evidence type="ECO:0000259" key="8">
    <source>
        <dbReference type="Pfam" id="PF04085"/>
    </source>
</evidence>
<keyword evidence="7" id="KW-1133">Transmembrane helix</keyword>
<keyword evidence="7" id="KW-0812">Transmembrane</keyword>
<dbReference type="PIRSF" id="PIRSF038471">
    <property type="entry name" value="MreC"/>
    <property type="match status" value="1"/>
</dbReference>
<feature type="transmembrane region" description="Helical" evidence="7">
    <location>
        <begin position="12"/>
        <end position="35"/>
    </location>
</feature>
<dbReference type="Gene3D" id="2.40.10.350">
    <property type="entry name" value="Rod shape-determining protein MreC, domain 2"/>
    <property type="match status" value="1"/>
</dbReference>
<dbReference type="Pfam" id="PF04085">
    <property type="entry name" value="MreC"/>
    <property type="match status" value="1"/>
</dbReference>
<protein>
    <recommendedName>
        <fullName evidence="2 5">Cell shape-determining protein MreC</fullName>
    </recommendedName>
    <alternativeName>
        <fullName evidence="4 5">Cell shape protein MreC</fullName>
    </alternativeName>
</protein>
<keyword evidence="10" id="KW-1185">Reference proteome</keyword>
<keyword evidence="6" id="KW-0175">Coiled coil</keyword>